<dbReference type="GO" id="GO:0003677">
    <property type="term" value="F:DNA binding"/>
    <property type="evidence" value="ECO:0007669"/>
    <property type="project" value="UniProtKB-KW"/>
</dbReference>
<keyword evidence="3" id="KW-0804">Transcription</keyword>
<dbReference type="EMBL" id="WMZJ01000003">
    <property type="protein sequence ID" value="MTS54155.1"/>
    <property type="molecule type" value="Genomic_DNA"/>
</dbReference>
<dbReference type="GeneID" id="10836168"/>
<dbReference type="Proteomes" id="UP001248323">
    <property type="component" value="Chromosome"/>
</dbReference>
<organism evidence="9 13">
    <name type="scientific">Streptococcus parasanguinis</name>
    <dbReference type="NCBI Taxonomy" id="1318"/>
    <lineage>
        <taxon>Bacteria</taxon>
        <taxon>Bacillati</taxon>
        <taxon>Bacillota</taxon>
        <taxon>Bacilli</taxon>
        <taxon>Lactobacillales</taxon>
        <taxon>Streptococcaceae</taxon>
        <taxon>Streptococcus</taxon>
    </lineage>
</organism>
<evidence type="ECO:0000256" key="1">
    <source>
        <dbReference type="ARBA" id="ARBA00023015"/>
    </source>
</evidence>
<reference evidence="5" key="3">
    <citation type="submission" date="2021-02" db="EMBL/GenBank/DDBJ databases">
        <title>Infant gut strain persistence is associated with maternal origin, phylogeny, and functional potential including surface adhesion and iron acquisition.</title>
        <authorList>
            <person name="Lou Y.C."/>
        </authorList>
    </citation>
    <scope>NUCLEOTIDE SEQUENCE</scope>
    <source>
        <strain evidence="5">L3_098_011G1_dasL3_098_011G1_concoct_7</strain>
    </source>
</reference>
<evidence type="ECO:0000313" key="16">
    <source>
        <dbReference type="Proteomes" id="UP000462658"/>
    </source>
</evidence>
<dbReference type="Proteomes" id="UP000441330">
    <property type="component" value="Unassembled WGS sequence"/>
</dbReference>
<dbReference type="GO" id="GO:0003700">
    <property type="term" value="F:DNA-binding transcription factor activity"/>
    <property type="evidence" value="ECO:0007669"/>
    <property type="project" value="InterPro"/>
</dbReference>
<evidence type="ECO:0000313" key="6">
    <source>
        <dbReference type="EMBL" id="MTR62796.1"/>
    </source>
</evidence>
<gene>
    <name evidence="9" type="ORF">DW820_08675</name>
    <name evidence="10" type="ORF">DWZ19_05075</name>
    <name evidence="7" type="ORF">GMC73_05755</name>
    <name evidence="6" type="ORF">GMC80_05435</name>
    <name evidence="8" type="ORF">GMC94_04560</name>
    <name evidence="5" type="ORF">KHX87_09070</name>
    <name evidence="11" type="ORF">RDV49_01410</name>
</gene>
<dbReference type="Proteomes" id="UP000285725">
    <property type="component" value="Unassembled WGS sequence"/>
</dbReference>
<sequence length="145" mass="16408">MSEVANKIDRFLNSILLLSENQHEILVGSCTSGVSLTNTQEHILMLVADEALTNSVLAKKLNVSQAAITKAVKPLLSQGMLETYRDENDARVLYYRLTEIGKPIALEHQHHHQHTLHTYEDVLSKFTKNEQGVISRFLDLLEEEL</sequence>
<evidence type="ECO:0000313" key="5">
    <source>
        <dbReference type="EMBL" id="MBS5359232.1"/>
    </source>
</evidence>
<evidence type="ECO:0000313" key="11">
    <source>
        <dbReference type="EMBL" id="WNB83557.1"/>
    </source>
</evidence>
<dbReference type="EMBL" id="WMYY01000005">
    <property type="protein sequence ID" value="MTR66755.1"/>
    <property type="molecule type" value="Genomic_DNA"/>
</dbReference>
<evidence type="ECO:0000313" key="10">
    <source>
        <dbReference type="EMBL" id="RHN25604.1"/>
    </source>
</evidence>
<evidence type="ECO:0000256" key="2">
    <source>
        <dbReference type="ARBA" id="ARBA00023125"/>
    </source>
</evidence>
<accession>A0A0F3H2E1</accession>
<evidence type="ECO:0000313" key="9">
    <source>
        <dbReference type="EMBL" id="RHC94384.1"/>
    </source>
</evidence>
<evidence type="ECO:0000313" key="13">
    <source>
        <dbReference type="Proteomes" id="UP000285773"/>
    </source>
</evidence>
<keyword evidence="1" id="KW-0805">Transcription regulation</keyword>
<dbReference type="EMBL" id="JAGZFP010000025">
    <property type="protein sequence ID" value="MBS5359232.1"/>
    <property type="molecule type" value="Genomic_DNA"/>
</dbReference>
<dbReference type="Gene3D" id="6.10.250.2360">
    <property type="match status" value="1"/>
</dbReference>
<dbReference type="GO" id="GO:0008270">
    <property type="term" value="F:zinc ion binding"/>
    <property type="evidence" value="ECO:0007669"/>
    <property type="project" value="InterPro"/>
</dbReference>
<dbReference type="PANTHER" id="PTHR35790">
    <property type="entry name" value="HTH-TYPE TRANSCRIPTIONAL REGULATOR PCHR"/>
    <property type="match status" value="1"/>
</dbReference>
<dbReference type="Proteomes" id="UP000285773">
    <property type="component" value="Unassembled WGS sequence"/>
</dbReference>
<reference evidence="11" key="4">
    <citation type="submission" date="2023-09" db="EMBL/GenBank/DDBJ databases">
        <title>Streptococcus_parasanguinius_hifiasm_complete_genome_Zymo_Research_ D6332.</title>
        <authorList>
            <person name="Damerum A."/>
        </authorList>
    </citation>
    <scope>NUCLEOTIDE SEQUENCE</scope>
    <source>
        <strain evidence="11">B-1756</strain>
    </source>
</reference>
<evidence type="ECO:0000313" key="8">
    <source>
        <dbReference type="EMBL" id="MTS54155.1"/>
    </source>
</evidence>
<dbReference type="InterPro" id="IPR000835">
    <property type="entry name" value="HTH_MarR-typ"/>
</dbReference>
<dbReference type="InterPro" id="IPR036388">
    <property type="entry name" value="WH-like_DNA-bd_sf"/>
</dbReference>
<evidence type="ECO:0000313" key="12">
    <source>
        <dbReference type="Proteomes" id="UP000285725"/>
    </source>
</evidence>
<evidence type="ECO:0000256" key="3">
    <source>
        <dbReference type="ARBA" id="ARBA00023163"/>
    </source>
</evidence>
<dbReference type="SUPFAM" id="SSF46785">
    <property type="entry name" value="Winged helix' DNA-binding domain"/>
    <property type="match status" value="1"/>
</dbReference>
<dbReference type="InterPro" id="IPR036390">
    <property type="entry name" value="WH_DNA-bd_sf"/>
</dbReference>
<reference evidence="14 15" key="2">
    <citation type="journal article" date="2019" name="Nat. Med.">
        <title>A library of human gut bacterial isolates paired with longitudinal multiomics data enables mechanistic microbiome research.</title>
        <authorList>
            <person name="Poyet M."/>
            <person name="Groussin M."/>
            <person name="Gibbons S.M."/>
            <person name="Avila-Pacheco J."/>
            <person name="Jiang X."/>
            <person name="Kearney S.M."/>
            <person name="Perrotta A.R."/>
            <person name="Berdy B."/>
            <person name="Zhao S."/>
            <person name="Lieberman T.D."/>
            <person name="Swanson P.K."/>
            <person name="Smith M."/>
            <person name="Roesemann S."/>
            <person name="Alexander J.E."/>
            <person name="Rich S.A."/>
            <person name="Livny J."/>
            <person name="Vlamakis H."/>
            <person name="Clish C."/>
            <person name="Bullock K."/>
            <person name="Deik A."/>
            <person name="Scott J."/>
            <person name="Pierce K.A."/>
            <person name="Xavier R.J."/>
            <person name="Alm E.J."/>
        </authorList>
    </citation>
    <scope>NUCLEOTIDE SEQUENCE [LARGE SCALE GENOMIC DNA]</scope>
    <source>
        <strain evidence="8 14">BIOML-A1</strain>
        <strain evidence="6 16">BIOML-A10</strain>
        <strain evidence="7 15">BIOML-A12</strain>
    </source>
</reference>
<evidence type="ECO:0000313" key="14">
    <source>
        <dbReference type="Proteomes" id="UP000441330"/>
    </source>
</evidence>
<protein>
    <submittedName>
        <fullName evidence="6 9">Transcriptional regulator</fullName>
    </submittedName>
    <submittedName>
        <fullName evidence="5">Zinc-dependent MarR family transcriptional regulator</fullName>
    </submittedName>
</protein>
<proteinExistence type="predicted"/>
<evidence type="ECO:0000313" key="7">
    <source>
        <dbReference type="EMBL" id="MTR66755.1"/>
    </source>
</evidence>
<dbReference type="Gene3D" id="1.10.10.10">
    <property type="entry name" value="Winged helix-like DNA-binding domain superfamily/Winged helix DNA-binding domain"/>
    <property type="match status" value="1"/>
</dbReference>
<name>A0A0F3H2E1_STRPA</name>
<dbReference type="Pfam" id="PF01047">
    <property type="entry name" value="MarR"/>
    <property type="match status" value="1"/>
</dbReference>
<feature type="domain" description="HTH marR-type" evidence="4">
    <location>
        <begin position="1"/>
        <end position="143"/>
    </location>
</feature>
<dbReference type="InterPro" id="IPR047894">
    <property type="entry name" value="AdcR-like"/>
</dbReference>
<reference evidence="12 13" key="1">
    <citation type="submission" date="2018-08" db="EMBL/GenBank/DDBJ databases">
        <title>A genome reference for cultivated species of the human gut microbiota.</title>
        <authorList>
            <person name="Zou Y."/>
            <person name="Xue W."/>
            <person name="Luo G."/>
        </authorList>
    </citation>
    <scope>NUCLEOTIDE SEQUENCE [LARGE SCALE GENOMIC DNA]</scope>
    <source>
        <strain evidence="10 12">AF30-12BH</strain>
        <strain evidence="9 13">AM33-3BH</strain>
    </source>
</reference>
<dbReference type="CDD" id="cd00090">
    <property type="entry name" value="HTH_ARSR"/>
    <property type="match status" value="1"/>
</dbReference>
<dbReference type="EMBL" id="QRQU01000003">
    <property type="protein sequence ID" value="RHN25604.1"/>
    <property type="molecule type" value="Genomic_DNA"/>
</dbReference>
<dbReference type="RefSeq" id="WP_003004547.1">
    <property type="nucleotide sequence ID" value="NZ_CABIWQ010000003.1"/>
</dbReference>
<dbReference type="PANTHER" id="PTHR35790:SF4">
    <property type="entry name" value="HTH-TYPE TRANSCRIPTIONAL REGULATOR PCHR"/>
    <property type="match status" value="1"/>
</dbReference>
<dbReference type="Proteomes" id="UP000709219">
    <property type="component" value="Unassembled WGS sequence"/>
</dbReference>
<dbReference type="Proteomes" id="UP000460220">
    <property type="component" value="Unassembled WGS sequence"/>
</dbReference>
<dbReference type="InterPro" id="IPR052067">
    <property type="entry name" value="Metal_resp_HTH_trans_reg"/>
</dbReference>
<dbReference type="SMART" id="SM00347">
    <property type="entry name" value="HTH_MARR"/>
    <property type="match status" value="1"/>
</dbReference>
<evidence type="ECO:0000313" key="15">
    <source>
        <dbReference type="Proteomes" id="UP000460220"/>
    </source>
</evidence>
<dbReference type="EMBL" id="WMZA01000002">
    <property type="protein sequence ID" value="MTR62796.1"/>
    <property type="molecule type" value="Genomic_DNA"/>
</dbReference>
<dbReference type="Proteomes" id="UP000462658">
    <property type="component" value="Unassembled WGS sequence"/>
</dbReference>
<dbReference type="EMBL" id="QSIO01000003">
    <property type="protein sequence ID" value="RHC94384.1"/>
    <property type="molecule type" value="Genomic_DNA"/>
</dbReference>
<evidence type="ECO:0000259" key="4">
    <source>
        <dbReference type="PROSITE" id="PS50995"/>
    </source>
</evidence>
<dbReference type="NCBIfam" id="NF038251">
    <property type="entry name" value="AdcR_fam_Zn_TF"/>
    <property type="match status" value="1"/>
</dbReference>
<keyword evidence="2" id="KW-0238">DNA-binding</keyword>
<dbReference type="EMBL" id="CP133988">
    <property type="protein sequence ID" value="WNB83557.1"/>
    <property type="molecule type" value="Genomic_DNA"/>
</dbReference>
<dbReference type="PROSITE" id="PS50995">
    <property type="entry name" value="HTH_MARR_2"/>
    <property type="match status" value="1"/>
</dbReference>
<dbReference type="AlphaFoldDB" id="A0A0F3H2E1"/>
<dbReference type="InterPro" id="IPR011991">
    <property type="entry name" value="ArsR-like_HTH"/>
</dbReference>
<dbReference type="Gene3D" id="6.10.140.1680">
    <property type="match status" value="1"/>
</dbReference>